<dbReference type="AlphaFoldDB" id="A0A940MS19"/>
<sequence>MTLRANIWARALRATVLTLTASALATGLTATTPATARADQPAPGFAGEYLAARQASFLGDFKSAAHHYGRALAFDPNRPALLERAILAEMSMGDFARAALLAQRMSEAGQESQIAQMAFITHAAMNENYASIIQAVNDKKGIGPLADGLVKAWAQLGTGDMSAALLSFDAVAAMQGLAPFAAYHKALALASVGDFDSAAAIFDADEASGMASTRRGVMARAEILSQLDRQSDAVTLLDDSFGSDLDPALKQMRTALASGEKLAFSHVRTPKDGMAEVFYSLAGALSNEGSDELTLLYTRMAESLRPDHTDAILLSGEILSKMGQFAMAEAAFEQVPETDPSWHAAVMGEAEALRDRGDIDGAILLLENLAAQRPDLAVAQTTLGDLYRQQERYEDAVTAYSRALELFAEETDRQWFLFYARAIAFERQNKWSEAEADFRKALELNPEQPQVLNYLGYSLVEQQVKLDEALSMIERAVAARPNSGYIVDSLGWVLYRLGRYEEAVPHMEKAAELMPIDPVVNDHLGDVYWAVGRKREAEFMWHRALSFVDWEDAAAEADPERIQRKLAVGLDRVLTEEGAPPLVRADVAD</sequence>
<keyword evidence="2 3" id="KW-0802">TPR repeat</keyword>
<feature type="chain" id="PRO_5037129499" evidence="4">
    <location>
        <begin position="26"/>
        <end position="589"/>
    </location>
</feature>
<organism evidence="5 6">
    <name type="scientific">Sagittula salina</name>
    <dbReference type="NCBI Taxonomy" id="2820268"/>
    <lineage>
        <taxon>Bacteria</taxon>
        <taxon>Pseudomonadati</taxon>
        <taxon>Pseudomonadota</taxon>
        <taxon>Alphaproteobacteria</taxon>
        <taxon>Rhodobacterales</taxon>
        <taxon>Roseobacteraceae</taxon>
        <taxon>Sagittula</taxon>
    </lineage>
</organism>
<evidence type="ECO:0000256" key="4">
    <source>
        <dbReference type="SAM" id="SignalP"/>
    </source>
</evidence>
<keyword evidence="6" id="KW-1185">Reference proteome</keyword>
<dbReference type="PANTHER" id="PTHR12558:SF13">
    <property type="entry name" value="CELL DIVISION CYCLE PROTEIN 27 HOMOLOG"/>
    <property type="match status" value="1"/>
</dbReference>
<dbReference type="PROSITE" id="PS50293">
    <property type="entry name" value="TPR_REGION"/>
    <property type="match status" value="1"/>
</dbReference>
<feature type="repeat" description="TPR" evidence="3">
    <location>
        <begin position="484"/>
        <end position="517"/>
    </location>
</feature>
<evidence type="ECO:0000313" key="6">
    <source>
        <dbReference type="Proteomes" id="UP000675940"/>
    </source>
</evidence>
<evidence type="ECO:0000256" key="3">
    <source>
        <dbReference type="PROSITE-ProRule" id="PRU00339"/>
    </source>
</evidence>
<evidence type="ECO:0000313" key="5">
    <source>
        <dbReference type="EMBL" id="MBP0483766.1"/>
    </source>
</evidence>
<keyword evidence="1" id="KW-0677">Repeat</keyword>
<proteinExistence type="predicted"/>
<reference evidence="5" key="1">
    <citation type="submission" date="2021-03" db="EMBL/GenBank/DDBJ databases">
        <title>Sagittula salina sp. nov. strain M10.9X isolated from the marine waste.</title>
        <authorList>
            <person name="Satari L."/>
            <person name="Molina-Menor E."/>
            <person name="Vidal-Verdu A."/>
            <person name="Pascual J."/>
            <person name="Pereto J."/>
            <person name="Porcar M."/>
        </authorList>
    </citation>
    <scope>NUCLEOTIDE SEQUENCE</scope>
    <source>
        <strain evidence="5">M10.9X</strain>
    </source>
</reference>
<keyword evidence="4" id="KW-0732">Signal</keyword>
<dbReference type="InterPro" id="IPR011990">
    <property type="entry name" value="TPR-like_helical_dom_sf"/>
</dbReference>
<dbReference type="Pfam" id="PF07719">
    <property type="entry name" value="TPR_2"/>
    <property type="match status" value="1"/>
</dbReference>
<dbReference type="InterPro" id="IPR019734">
    <property type="entry name" value="TPR_rpt"/>
</dbReference>
<feature type="repeat" description="TPR" evidence="3">
    <location>
        <begin position="377"/>
        <end position="410"/>
    </location>
</feature>
<dbReference type="RefSeq" id="WP_209361710.1">
    <property type="nucleotide sequence ID" value="NZ_JAGISH010000008.1"/>
</dbReference>
<feature type="repeat" description="TPR" evidence="3">
    <location>
        <begin position="415"/>
        <end position="448"/>
    </location>
</feature>
<dbReference type="Pfam" id="PF13432">
    <property type="entry name" value="TPR_16"/>
    <property type="match status" value="2"/>
</dbReference>
<dbReference type="SMART" id="SM00028">
    <property type="entry name" value="TPR"/>
    <property type="match status" value="8"/>
</dbReference>
<name>A0A940MS19_9RHOB</name>
<dbReference type="Proteomes" id="UP000675940">
    <property type="component" value="Unassembled WGS sequence"/>
</dbReference>
<evidence type="ECO:0000256" key="1">
    <source>
        <dbReference type="ARBA" id="ARBA00022737"/>
    </source>
</evidence>
<comment type="caution">
    <text evidence="5">The sequence shown here is derived from an EMBL/GenBank/DDBJ whole genome shotgun (WGS) entry which is preliminary data.</text>
</comment>
<dbReference type="InterPro" id="IPR013105">
    <property type="entry name" value="TPR_2"/>
</dbReference>
<dbReference type="PROSITE" id="PS50005">
    <property type="entry name" value="TPR"/>
    <property type="match status" value="3"/>
</dbReference>
<feature type="signal peptide" evidence="4">
    <location>
        <begin position="1"/>
        <end position="25"/>
    </location>
</feature>
<evidence type="ECO:0000256" key="2">
    <source>
        <dbReference type="ARBA" id="ARBA00022803"/>
    </source>
</evidence>
<dbReference type="Gene3D" id="1.25.40.10">
    <property type="entry name" value="Tetratricopeptide repeat domain"/>
    <property type="match status" value="3"/>
</dbReference>
<accession>A0A940MS19</accession>
<dbReference type="PANTHER" id="PTHR12558">
    <property type="entry name" value="CELL DIVISION CYCLE 16,23,27"/>
    <property type="match status" value="1"/>
</dbReference>
<dbReference type="EMBL" id="JAGISH010000008">
    <property type="protein sequence ID" value="MBP0483766.1"/>
    <property type="molecule type" value="Genomic_DNA"/>
</dbReference>
<dbReference type="SUPFAM" id="SSF48452">
    <property type="entry name" value="TPR-like"/>
    <property type="match status" value="2"/>
</dbReference>
<protein>
    <submittedName>
        <fullName evidence="5">Tetratricopeptide repeat protein</fullName>
    </submittedName>
</protein>
<dbReference type="Pfam" id="PF13424">
    <property type="entry name" value="TPR_12"/>
    <property type="match status" value="1"/>
</dbReference>
<gene>
    <name evidence="5" type="ORF">J5474_14880</name>
</gene>